<proteinExistence type="predicted"/>
<evidence type="ECO:0000313" key="3">
    <source>
        <dbReference type="Proteomes" id="UP000076490"/>
    </source>
</evidence>
<dbReference type="AlphaFoldDB" id="A0A161SL39"/>
<reference evidence="2 3" key="1">
    <citation type="submission" date="2016-01" db="EMBL/GenBank/DDBJ databases">
        <title>Whole genome sequencing of Bhargavaea cecembensis T14.</title>
        <authorList>
            <person name="Hong K.W."/>
        </authorList>
    </citation>
    <scope>NUCLEOTIDE SEQUENCE [LARGE SCALE GENOMIC DNA]</scope>
    <source>
        <strain evidence="2 3">T14</strain>
    </source>
</reference>
<feature type="transmembrane region" description="Helical" evidence="1">
    <location>
        <begin position="300"/>
        <end position="319"/>
    </location>
</feature>
<evidence type="ECO:0008006" key="4">
    <source>
        <dbReference type="Google" id="ProtNLM"/>
    </source>
</evidence>
<keyword evidence="1" id="KW-0812">Transmembrane</keyword>
<evidence type="ECO:0000256" key="1">
    <source>
        <dbReference type="SAM" id="Phobius"/>
    </source>
</evidence>
<evidence type="ECO:0000313" key="2">
    <source>
        <dbReference type="EMBL" id="KZE38293.1"/>
    </source>
</evidence>
<keyword evidence="1" id="KW-0472">Membrane</keyword>
<dbReference type="OrthoDB" id="1947873at2"/>
<keyword evidence="1" id="KW-1133">Transmembrane helix</keyword>
<name>A0A161SL39_9BACL</name>
<gene>
    <name evidence="2" type="ORF">AV656_05075</name>
</gene>
<feature type="transmembrane region" description="Helical" evidence="1">
    <location>
        <begin position="406"/>
        <end position="427"/>
    </location>
</feature>
<dbReference type="EMBL" id="LQNT01000009">
    <property type="protein sequence ID" value="KZE38293.1"/>
    <property type="molecule type" value="Genomic_DNA"/>
</dbReference>
<dbReference type="Proteomes" id="UP000076490">
    <property type="component" value="Unassembled WGS sequence"/>
</dbReference>
<sequence length="485" mass="57247">MAEVPDTKDFVVNDGYLSFILPFAYRKKQIRKAADALGKDGFHFFTLEDPGGRINDLYEGSVEISQEELDQYFLPYVERKIFPPTVEEYGFHRFYKVVGEDFSLTADGERYPFRFMSLDVTLGPFGIAFLTSRVRLQDKDLPLSSVLNFMQHFRATENRLKEEKGSVIYCEDGKEFSSVHEFLLERLASAIRPYIIHDERLTGYFGSLPYFEDERMFVTSFLFAEPGTEITDEQLFRIGRVDGISPDGKPFISSSNMTYIKDYLDEYLHDRWAPNLYTLATDFSYTNVTTKSPEEMQRPLAHFMGTHYYNFLLHYFYRIMLLRVSFEYSRLQWDKDEEYLKRLIELITIFSSWYYFKHVSVRQEGRELGLLFRHAFSLDDLFQEVRTTLDELYRTQENAAANRMNLLLFFLTVFTVISGIYGMNLVIEDWKNDTSWREITSYGLFGWIALITALLGIGMSIYLFFTYLGRITWRKLKRKFDDLDF</sequence>
<organism evidence="2 3">
    <name type="scientific">Bhargavaea cecembensis</name>
    <dbReference type="NCBI Taxonomy" id="394098"/>
    <lineage>
        <taxon>Bacteria</taxon>
        <taxon>Bacillati</taxon>
        <taxon>Bacillota</taxon>
        <taxon>Bacilli</taxon>
        <taxon>Bacillales</taxon>
        <taxon>Caryophanaceae</taxon>
        <taxon>Bhargavaea</taxon>
    </lineage>
</organism>
<protein>
    <recommendedName>
        <fullName evidence="4">Group-specific protein</fullName>
    </recommendedName>
</protein>
<feature type="transmembrane region" description="Helical" evidence="1">
    <location>
        <begin position="447"/>
        <end position="469"/>
    </location>
</feature>
<dbReference type="RefSeq" id="WP_063179626.1">
    <property type="nucleotide sequence ID" value="NZ_LQNT01000009.1"/>
</dbReference>
<comment type="caution">
    <text evidence="2">The sequence shown here is derived from an EMBL/GenBank/DDBJ whole genome shotgun (WGS) entry which is preliminary data.</text>
</comment>
<accession>A0A161SL39</accession>